<feature type="domain" description="HD-GYP" evidence="1">
    <location>
        <begin position="124"/>
        <end position="320"/>
    </location>
</feature>
<dbReference type="Pfam" id="PF13487">
    <property type="entry name" value="HD_5"/>
    <property type="match status" value="1"/>
</dbReference>
<dbReference type="CDD" id="cd00077">
    <property type="entry name" value="HDc"/>
    <property type="match status" value="1"/>
</dbReference>
<dbReference type="PROSITE" id="PS51832">
    <property type="entry name" value="HD_GYP"/>
    <property type="match status" value="1"/>
</dbReference>
<accession>A0ABQ1PCY7</accession>
<dbReference type="Gene3D" id="1.10.3210.10">
    <property type="entry name" value="Hypothetical protein af1432"/>
    <property type="match status" value="1"/>
</dbReference>
<dbReference type="InterPro" id="IPR003607">
    <property type="entry name" value="HD/PDEase_dom"/>
</dbReference>
<dbReference type="RefSeq" id="WP_062443647.1">
    <property type="nucleotide sequence ID" value="NZ_CTEA01000005.1"/>
</dbReference>
<dbReference type="Proteomes" id="UP000619534">
    <property type="component" value="Unassembled WGS sequence"/>
</dbReference>
<dbReference type="EMBL" id="BMCJ01000005">
    <property type="protein sequence ID" value="GGC94774.1"/>
    <property type="molecule type" value="Genomic_DNA"/>
</dbReference>
<dbReference type="SUPFAM" id="SSF109604">
    <property type="entry name" value="HD-domain/PDEase-like"/>
    <property type="match status" value="1"/>
</dbReference>
<protein>
    <submittedName>
        <fullName evidence="2">HD family phosphohydrolase</fullName>
    </submittedName>
</protein>
<comment type="caution">
    <text evidence="2">The sequence shown here is derived from an EMBL/GenBank/DDBJ whole genome shotgun (WGS) entry which is preliminary data.</text>
</comment>
<gene>
    <name evidence="2" type="ORF">GCM10007216_26860</name>
</gene>
<evidence type="ECO:0000313" key="2">
    <source>
        <dbReference type="EMBL" id="GGC94774.1"/>
    </source>
</evidence>
<name>A0ABQ1PCY7_9BACI</name>
<dbReference type="PANTHER" id="PTHR43155">
    <property type="entry name" value="CYCLIC DI-GMP PHOSPHODIESTERASE PA4108-RELATED"/>
    <property type="match status" value="1"/>
</dbReference>
<organism evidence="2 3">
    <name type="scientific">Thalassobacillus devorans</name>
    <dbReference type="NCBI Taxonomy" id="279813"/>
    <lineage>
        <taxon>Bacteria</taxon>
        <taxon>Bacillati</taxon>
        <taxon>Bacillota</taxon>
        <taxon>Bacilli</taxon>
        <taxon>Bacillales</taxon>
        <taxon>Bacillaceae</taxon>
        <taxon>Thalassobacillus</taxon>
    </lineage>
</organism>
<keyword evidence="3" id="KW-1185">Reference proteome</keyword>
<sequence length="363" mass="41200">MQIHPSQLVPGCIITKDVFGKTNRPLIYKNTVIKAIHKQVLDRFLITEVEVAPKMASGEVFQPEPLEESKQVHPSFDESSLPVPFKKHYLHAVQIYKGWFAEWQAGASLDIGAIRDLFVPLLKQLDNQSRKDILLLPHYSSKQDYFYHHAVSTAFIAAFLGERLGMNQGEWLQLGLAGLLSDAGMAKLNESTLMKDTELTKEEYQDIKKHPIYSYRMVENISALSKAAKLGVLQHHERLDGSGYPLGTHKKKTHLFARIIAVSDMYHAMTTDRLYRSKQSPFLVMELMIKEQFGRLDHTVVQAFVKSMTNYATGTKVKISDGQKGEIVFTEASQPTRPIIRLDSGEIINLTETQNLYIREILT</sequence>
<dbReference type="SMART" id="SM00471">
    <property type="entry name" value="HDc"/>
    <property type="match status" value="1"/>
</dbReference>
<reference evidence="3" key="1">
    <citation type="journal article" date="2019" name="Int. J. Syst. Evol. Microbiol.">
        <title>The Global Catalogue of Microorganisms (GCM) 10K type strain sequencing project: providing services to taxonomists for standard genome sequencing and annotation.</title>
        <authorList>
            <consortium name="The Broad Institute Genomics Platform"/>
            <consortium name="The Broad Institute Genome Sequencing Center for Infectious Disease"/>
            <person name="Wu L."/>
            <person name="Ma J."/>
        </authorList>
    </citation>
    <scope>NUCLEOTIDE SEQUENCE [LARGE SCALE GENOMIC DNA]</scope>
    <source>
        <strain evidence="3">CCM 7282</strain>
    </source>
</reference>
<dbReference type="PANTHER" id="PTHR43155:SF2">
    <property type="entry name" value="CYCLIC DI-GMP PHOSPHODIESTERASE PA4108"/>
    <property type="match status" value="1"/>
</dbReference>
<evidence type="ECO:0000313" key="3">
    <source>
        <dbReference type="Proteomes" id="UP000619534"/>
    </source>
</evidence>
<evidence type="ECO:0000259" key="1">
    <source>
        <dbReference type="PROSITE" id="PS51832"/>
    </source>
</evidence>
<dbReference type="InterPro" id="IPR037522">
    <property type="entry name" value="HD_GYP_dom"/>
</dbReference>
<proteinExistence type="predicted"/>